<name>A0A830HJ51_9CHLO</name>
<reference evidence="3" key="1">
    <citation type="submission" date="2020-10" db="EMBL/GenBank/DDBJ databases">
        <title>Unveiling of a novel bifunctional photoreceptor, Dualchrome1, isolated from a cosmopolitan green alga.</title>
        <authorList>
            <person name="Suzuki S."/>
            <person name="Kawachi M."/>
        </authorList>
    </citation>
    <scope>NUCLEOTIDE SEQUENCE</scope>
    <source>
        <strain evidence="3">NIES 2893</strain>
    </source>
</reference>
<dbReference type="EMBL" id="BNJQ01000013">
    <property type="protein sequence ID" value="GHP06603.1"/>
    <property type="molecule type" value="Genomic_DNA"/>
</dbReference>
<comment type="caution">
    <text evidence="3">The sequence shown here is derived from an EMBL/GenBank/DDBJ whole genome shotgun (WGS) entry which is preliminary data.</text>
</comment>
<proteinExistence type="predicted"/>
<feature type="compositionally biased region" description="Low complexity" evidence="2">
    <location>
        <begin position="177"/>
        <end position="192"/>
    </location>
</feature>
<feature type="compositionally biased region" description="Basic and acidic residues" evidence="2">
    <location>
        <begin position="164"/>
        <end position="175"/>
    </location>
</feature>
<evidence type="ECO:0000256" key="1">
    <source>
        <dbReference type="SAM" id="Coils"/>
    </source>
</evidence>
<evidence type="ECO:0000313" key="4">
    <source>
        <dbReference type="Proteomes" id="UP000660262"/>
    </source>
</evidence>
<evidence type="ECO:0000313" key="3">
    <source>
        <dbReference type="EMBL" id="GHP06603.1"/>
    </source>
</evidence>
<evidence type="ECO:0000256" key="2">
    <source>
        <dbReference type="SAM" id="MobiDB-lite"/>
    </source>
</evidence>
<keyword evidence="4" id="KW-1185">Reference proteome</keyword>
<keyword evidence="1" id="KW-0175">Coiled coil</keyword>
<feature type="region of interest" description="Disordered" evidence="2">
    <location>
        <begin position="138"/>
        <end position="193"/>
    </location>
</feature>
<organism evidence="3 4">
    <name type="scientific">Pycnococcus provasolii</name>
    <dbReference type="NCBI Taxonomy" id="41880"/>
    <lineage>
        <taxon>Eukaryota</taxon>
        <taxon>Viridiplantae</taxon>
        <taxon>Chlorophyta</taxon>
        <taxon>Pseudoscourfieldiophyceae</taxon>
        <taxon>Pseudoscourfieldiales</taxon>
        <taxon>Pycnococcaceae</taxon>
        <taxon>Pycnococcus</taxon>
    </lineage>
</organism>
<feature type="compositionally biased region" description="Low complexity" evidence="2">
    <location>
        <begin position="148"/>
        <end position="163"/>
    </location>
</feature>
<sequence>MMQGHLKLPARGKEPTLAEALAAAARLLEPKNENEHSHLPKLCKPHVADALAHLAHAAERGFRRRAHVDEHEENVHQLCKVVELLAVQQQEALCSKTAMNMKHADTDEVGVQVGDPVGALPSACAATYVRIDGAGKFRDDAPVGLDAPTVTTTPRQTTTMPTTQKHEADQRRDTSARLTSPRTLPRPSSSPELRLRYKQLGEEQRLVEKAKERHEAWERQMQECDTAEKRAALMRLKERANVRRVELQKKIEESHVRALSPKPVIAARPASMPLDSPEAWCAWEKRRRAKLELLREKRDGREMNGATRQLDVKAKITLATRRNVDASWERENNVLARYAMEEVVEQPEASPWLLEDMSSVGPVLEEGFVDDGVVKCLPRLSLSADASTSTRGTTARRRIVLATTTTAY</sequence>
<dbReference type="AlphaFoldDB" id="A0A830HJ51"/>
<protein>
    <submittedName>
        <fullName evidence="3">Uncharacterized protein</fullName>
    </submittedName>
</protein>
<accession>A0A830HJ51</accession>
<feature type="coiled-coil region" evidence="1">
    <location>
        <begin position="200"/>
        <end position="250"/>
    </location>
</feature>
<dbReference type="Proteomes" id="UP000660262">
    <property type="component" value="Unassembled WGS sequence"/>
</dbReference>
<gene>
    <name evidence="3" type="ORF">PPROV_000534800</name>
</gene>